<dbReference type="AlphaFoldDB" id="A0ABD3RJN3"/>
<evidence type="ECO:0000313" key="2">
    <source>
        <dbReference type="EMBL" id="KAL3813169.1"/>
    </source>
</evidence>
<dbReference type="FunFam" id="3.40.50.300:FF:002884">
    <property type="entry name" value="ATP-dependent DNA helicase"/>
    <property type="match status" value="1"/>
</dbReference>
<evidence type="ECO:0000313" key="3">
    <source>
        <dbReference type="Proteomes" id="UP001634393"/>
    </source>
</evidence>
<protein>
    <recommendedName>
        <fullName evidence="1">DNA helicase Pif1-like 2B domain-containing protein</fullName>
    </recommendedName>
</protein>
<dbReference type="InterPro" id="IPR049163">
    <property type="entry name" value="Pif1-like_2B_dom"/>
</dbReference>
<gene>
    <name evidence="2" type="ORF">ACJIZ3_014437</name>
</gene>
<reference evidence="2 3" key="1">
    <citation type="submission" date="2024-12" db="EMBL/GenBank/DDBJ databases">
        <title>The unique morphological basis and parallel evolutionary history of personate flowers in Penstemon.</title>
        <authorList>
            <person name="Depatie T.H."/>
            <person name="Wessinger C.A."/>
        </authorList>
    </citation>
    <scope>NUCLEOTIDE SEQUENCE [LARGE SCALE GENOMIC DNA]</scope>
    <source>
        <strain evidence="2">WTNN_2</strain>
        <tissue evidence="2">Leaf</tissue>
    </source>
</reference>
<feature type="domain" description="DNA helicase Pif1-like 2B" evidence="1">
    <location>
        <begin position="36"/>
        <end position="78"/>
    </location>
</feature>
<keyword evidence="3" id="KW-1185">Reference proteome</keyword>
<dbReference type="SUPFAM" id="SSF52540">
    <property type="entry name" value="P-loop containing nucleoside triphosphate hydrolases"/>
    <property type="match status" value="1"/>
</dbReference>
<sequence>MIGVSFVSSSLFLGEVKEYLSFNRANDSSQQGEYEDFLNGVCASGLPPHLLKLKYNCPIMLLRNLNPIQGLCNGTRLISKELADTFIGAKIAIGDFKGTYVFIPRIPIESSDKLKCPIPFKRMQFPVHPCFAMTINKAQGQTLDFVGIYLKEPVFSHGQLYVALSRAKSGAGVKILIHPDSKATAHIDYTKNMVYGEVFLLAEAIIPEVDSFKIWYTPF</sequence>
<dbReference type="Pfam" id="PF21530">
    <property type="entry name" value="Pif1_2B_dom"/>
    <property type="match status" value="1"/>
</dbReference>
<dbReference type="EMBL" id="JBJXBP010000008">
    <property type="protein sequence ID" value="KAL3813169.1"/>
    <property type="molecule type" value="Genomic_DNA"/>
</dbReference>
<dbReference type="CDD" id="cd18809">
    <property type="entry name" value="SF1_C_RecD"/>
    <property type="match status" value="1"/>
</dbReference>
<name>A0ABD3RJN3_9LAMI</name>
<dbReference type="Proteomes" id="UP001634393">
    <property type="component" value="Unassembled WGS sequence"/>
</dbReference>
<accession>A0ABD3RJN3</accession>
<dbReference type="PANTHER" id="PTHR23274">
    <property type="entry name" value="DNA HELICASE-RELATED"/>
    <property type="match status" value="1"/>
</dbReference>
<proteinExistence type="predicted"/>
<dbReference type="PANTHER" id="PTHR23274:SF50">
    <property type="entry name" value="ATP-DEPENDENT DNA HELICASE"/>
    <property type="match status" value="1"/>
</dbReference>
<organism evidence="2 3">
    <name type="scientific">Penstemon smallii</name>
    <dbReference type="NCBI Taxonomy" id="265156"/>
    <lineage>
        <taxon>Eukaryota</taxon>
        <taxon>Viridiplantae</taxon>
        <taxon>Streptophyta</taxon>
        <taxon>Embryophyta</taxon>
        <taxon>Tracheophyta</taxon>
        <taxon>Spermatophyta</taxon>
        <taxon>Magnoliopsida</taxon>
        <taxon>eudicotyledons</taxon>
        <taxon>Gunneridae</taxon>
        <taxon>Pentapetalae</taxon>
        <taxon>asterids</taxon>
        <taxon>lamiids</taxon>
        <taxon>Lamiales</taxon>
        <taxon>Plantaginaceae</taxon>
        <taxon>Cheloneae</taxon>
        <taxon>Penstemon</taxon>
    </lineage>
</organism>
<comment type="caution">
    <text evidence="2">The sequence shown here is derived from an EMBL/GenBank/DDBJ whole genome shotgun (WGS) entry which is preliminary data.</text>
</comment>
<dbReference type="Gene3D" id="3.40.50.300">
    <property type="entry name" value="P-loop containing nucleotide triphosphate hydrolases"/>
    <property type="match status" value="1"/>
</dbReference>
<dbReference type="InterPro" id="IPR027417">
    <property type="entry name" value="P-loop_NTPase"/>
</dbReference>
<evidence type="ECO:0000259" key="1">
    <source>
        <dbReference type="Pfam" id="PF21530"/>
    </source>
</evidence>